<protein>
    <submittedName>
        <fullName evidence="1">Uncharacterized protein</fullName>
    </submittedName>
</protein>
<accession>A0A438GLL5</accession>
<sequence length="52" mass="5886">MAITPPCLDRASLLSLCFPEEVTDDKVVVNLTKMIDGVVPHDEYRDEMDMMT</sequence>
<name>A0A438GLL5_VITVI</name>
<dbReference type="Proteomes" id="UP000288805">
    <property type="component" value="Unassembled WGS sequence"/>
</dbReference>
<evidence type="ECO:0000313" key="1">
    <source>
        <dbReference type="EMBL" id="RVW73113.1"/>
    </source>
</evidence>
<dbReference type="AlphaFoldDB" id="A0A438GLL5"/>
<gene>
    <name evidence="1" type="ORF">CK203_060253</name>
</gene>
<reference evidence="1 2" key="1">
    <citation type="journal article" date="2018" name="PLoS Genet.">
        <title>Population sequencing reveals clonal diversity and ancestral inbreeding in the grapevine cultivar Chardonnay.</title>
        <authorList>
            <person name="Roach M.J."/>
            <person name="Johnson D.L."/>
            <person name="Bohlmann J."/>
            <person name="van Vuuren H.J."/>
            <person name="Jones S.J."/>
            <person name="Pretorius I.S."/>
            <person name="Schmidt S.A."/>
            <person name="Borneman A.R."/>
        </authorList>
    </citation>
    <scope>NUCLEOTIDE SEQUENCE [LARGE SCALE GENOMIC DNA]</scope>
    <source>
        <strain evidence="2">cv. Chardonnay</strain>
        <tissue evidence="1">Leaf</tissue>
    </source>
</reference>
<organism evidence="1 2">
    <name type="scientific">Vitis vinifera</name>
    <name type="common">Grape</name>
    <dbReference type="NCBI Taxonomy" id="29760"/>
    <lineage>
        <taxon>Eukaryota</taxon>
        <taxon>Viridiplantae</taxon>
        <taxon>Streptophyta</taxon>
        <taxon>Embryophyta</taxon>
        <taxon>Tracheophyta</taxon>
        <taxon>Spermatophyta</taxon>
        <taxon>Magnoliopsida</taxon>
        <taxon>eudicotyledons</taxon>
        <taxon>Gunneridae</taxon>
        <taxon>Pentapetalae</taxon>
        <taxon>rosids</taxon>
        <taxon>Vitales</taxon>
        <taxon>Vitaceae</taxon>
        <taxon>Viteae</taxon>
        <taxon>Vitis</taxon>
    </lineage>
</organism>
<proteinExistence type="predicted"/>
<comment type="caution">
    <text evidence="1">The sequence shown here is derived from an EMBL/GenBank/DDBJ whole genome shotgun (WGS) entry which is preliminary data.</text>
</comment>
<evidence type="ECO:0000313" key="2">
    <source>
        <dbReference type="Proteomes" id="UP000288805"/>
    </source>
</evidence>
<dbReference type="EMBL" id="QGNW01000399">
    <property type="protein sequence ID" value="RVW73113.1"/>
    <property type="molecule type" value="Genomic_DNA"/>
</dbReference>